<organism evidence="6 7">
    <name type="scientific">Ficus carica</name>
    <name type="common">Common fig</name>
    <dbReference type="NCBI Taxonomy" id="3494"/>
    <lineage>
        <taxon>Eukaryota</taxon>
        <taxon>Viridiplantae</taxon>
        <taxon>Streptophyta</taxon>
        <taxon>Embryophyta</taxon>
        <taxon>Tracheophyta</taxon>
        <taxon>Spermatophyta</taxon>
        <taxon>Magnoliopsida</taxon>
        <taxon>eudicotyledons</taxon>
        <taxon>Gunneridae</taxon>
        <taxon>Pentapetalae</taxon>
        <taxon>rosids</taxon>
        <taxon>fabids</taxon>
        <taxon>Rosales</taxon>
        <taxon>Moraceae</taxon>
        <taxon>Ficeae</taxon>
        <taxon>Ficus</taxon>
    </lineage>
</organism>
<dbReference type="EMBL" id="BTGU01000099">
    <property type="protein sequence ID" value="GMN60498.1"/>
    <property type="molecule type" value="Genomic_DNA"/>
</dbReference>
<dbReference type="Pfam" id="PF25019">
    <property type="entry name" value="LRR_R13L1-DRL21"/>
    <property type="match status" value="1"/>
</dbReference>
<name>A0AA88IY97_FICCA</name>
<evidence type="ECO:0000256" key="3">
    <source>
        <dbReference type="ARBA" id="ARBA00022821"/>
    </source>
</evidence>
<accession>A0AA88IY97</accession>
<dbReference type="Proteomes" id="UP001187192">
    <property type="component" value="Unassembled WGS sequence"/>
</dbReference>
<dbReference type="InterPro" id="IPR041118">
    <property type="entry name" value="Rx_N"/>
</dbReference>
<dbReference type="SUPFAM" id="SSF52058">
    <property type="entry name" value="L domain-like"/>
    <property type="match status" value="1"/>
</dbReference>
<dbReference type="Gene3D" id="1.20.5.4130">
    <property type="match status" value="1"/>
</dbReference>
<dbReference type="SUPFAM" id="SSF52047">
    <property type="entry name" value="RNI-like"/>
    <property type="match status" value="1"/>
</dbReference>
<feature type="domain" description="Disease resistance N-terminal" evidence="4">
    <location>
        <begin position="6"/>
        <end position="92"/>
    </location>
</feature>
<comment type="caution">
    <text evidence="6">The sequence shown here is derived from an EMBL/GenBank/DDBJ whole genome shotgun (WGS) entry which is preliminary data.</text>
</comment>
<dbReference type="CDD" id="cd14798">
    <property type="entry name" value="RX-CC_like"/>
    <property type="match status" value="1"/>
</dbReference>
<evidence type="ECO:0000313" key="7">
    <source>
        <dbReference type="Proteomes" id="UP001187192"/>
    </source>
</evidence>
<proteinExistence type="predicted"/>
<keyword evidence="3" id="KW-0611">Plant defense</keyword>
<gene>
    <name evidence="6" type="ORF">TIFTF001_029585</name>
</gene>
<dbReference type="Gene3D" id="3.80.10.10">
    <property type="entry name" value="Ribonuclease Inhibitor"/>
    <property type="match status" value="2"/>
</dbReference>
<evidence type="ECO:0000259" key="5">
    <source>
        <dbReference type="Pfam" id="PF25019"/>
    </source>
</evidence>
<dbReference type="InterPro" id="IPR056789">
    <property type="entry name" value="LRR_R13L1-DRL21"/>
</dbReference>
<dbReference type="PANTHER" id="PTHR47186:SF13">
    <property type="entry name" value="DISEASE RESISTANCE PROTEIN RGA3"/>
    <property type="match status" value="1"/>
</dbReference>
<feature type="domain" description="R13L1/DRL21-like LRR repeat region" evidence="5">
    <location>
        <begin position="293"/>
        <end position="430"/>
    </location>
</feature>
<sequence length="830" mass="94897">MAEALVKVVLENLNSLIQKQFGLLWGVQKEMDKLSSTFSTVLAVLEDAEERQFTERAVRNWLQKLSDVAFELDDVLDDCEMEAWRVENERQKRRWTQKVRSSLSGLNPMNALFHLRFANKMKKIGDRLDQIANERMKFHLREVAVGERRDQAMRERRRTSSIITQPYVYGREEDKEKIFSSLRVLQGRLITMPMPAGALISNTKHLRYLNLSGSSIEILPESICFLIHLLTLDLSNCHSLGELPKHMSRLKSLRHLYIRGCSRLLHMPRNIGRLTSLRTLTDFFLNGRKGCHLDELCHLNIGGSLSISKLEKVGSPTEAKSANLLGKRNLKRLSLCWSENENESQDNSEQVLEALAPSQNLEALSIRNYKVSENNFVQSLDNESYDGDLRNGFECLEDLELWDLPNLERLSRREGKVMFPCLSSLEVRNCPKLTILHGLSFVCLKNLRLYKLPNLERLVREEGKEMFPCLSSLNVYECSKLTLPSIASATYLYAKGVSEVLLKSISNIHGLTRLDIEINVNMTSLPQGMLRNLTALRSLVTSYFATKSMLQGFTKVQEFPSDMLTGLIALEDLTIRRCDELKCLSEGIFQTPVLKRIKIVGCKKLKSLSESFWDLTTLQSLCLVDLPELEWVPSYLSQLSSLQALNLSGLKVSSSEANFRPGRCIPHKNFIFFLEDFPHLPSLQFMRISDFPELTSLPDSFGNFVSLHYQNRKILNWYGDLPRPRSRCASCSPSLSCYKSCVRCNSVDDGYMLPPINVSGYISAVFSKQRTSSWSSNEQPYKTSTILIRSFFQICRKRKFRLVLVMPIPMPMPRCASCSVHIMLQELCEM</sequence>
<evidence type="ECO:0000259" key="4">
    <source>
        <dbReference type="Pfam" id="PF18052"/>
    </source>
</evidence>
<protein>
    <recommendedName>
        <fullName evidence="8">Rx N-terminal domain-containing protein</fullName>
    </recommendedName>
</protein>
<evidence type="ECO:0008006" key="8">
    <source>
        <dbReference type="Google" id="ProtNLM"/>
    </source>
</evidence>
<dbReference type="Pfam" id="PF18052">
    <property type="entry name" value="Rx_N"/>
    <property type="match status" value="1"/>
</dbReference>
<evidence type="ECO:0000313" key="6">
    <source>
        <dbReference type="EMBL" id="GMN60498.1"/>
    </source>
</evidence>
<reference evidence="6" key="1">
    <citation type="submission" date="2023-07" db="EMBL/GenBank/DDBJ databases">
        <title>draft genome sequence of fig (Ficus carica).</title>
        <authorList>
            <person name="Takahashi T."/>
            <person name="Nishimura K."/>
        </authorList>
    </citation>
    <scope>NUCLEOTIDE SEQUENCE</scope>
</reference>
<keyword evidence="2" id="KW-0547">Nucleotide-binding</keyword>
<keyword evidence="7" id="KW-1185">Reference proteome</keyword>
<dbReference type="GO" id="GO:0006952">
    <property type="term" value="P:defense response"/>
    <property type="evidence" value="ECO:0007669"/>
    <property type="project" value="UniProtKB-KW"/>
</dbReference>
<dbReference type="InterPro" id="IPR032675">
    <property type="entry name" value="LRR_dom_sf"/>
</dbReference>
<dbReference type="InterPro" id="IPR038005">
    <property type="entry name" value="RX-like_CC"/>
</dbReference>
<dbReference type="AlphaFoldDB" id="A0AA88IY97"/>
<dbReference type="GO" id="GO:0000166">
    <property type="term" value="F:nucleotide binding"/>
    <property type="evidence" value="ECO:0007669"/>
    <property type="project" value="UniProtKB-KW"/>
</dbReference>
<evidence type="ECO:0000256" key="2">
    <source>
        <dbReference type="ARBA" id="ARBA00022741"/>
    </source>
</evidence>
<keyword evidence="1" id="KW-0677">Repeat</keyword>
<dbReference type="PANTHER" id="PTHR47186">
    <property type="entry name" value="LEUCINE-RICH REPEAT-CONTAINING PROTEIN 57"/>
    <property type="match status" value="1"/>
</dbReference>
<evidence type="ECO:0000256" key="1">
    <source>
        <dbReference type="ARBA" id="ARBA00022737"/>
    </source>
</evidence>